<gene>
    <name evidence="4" type="ORF">RND81_06G110200</name>
</gene>
<dbReference type="SUPFAM" id="SSF53474">
    <property type="entry name" value="alpha/beta-Hydrolases"/>
    <property type="match status" value="1"/>
</dbReference>
<dbReference type="CDD" id="cd00519">
    <property type="entry name" value="Lipase_3"/>
    <property type="match status" value="1"/>
</dbReference>
<organism evidence="4 5">
    <name type="scientific">Saponaria officinalis</name>
    <name type="common">Common soapwort</name>
    <name type="synonym">Lychnis saponaria</name>
    <dbReference type="NCBI Taxonomy" id="3572"/>
    <lineage>
        <taxon>Eukaryota</taxon>
        <taxon>Viridiplantae</taxon>
        <taxon>Streptophyta</taxon>
        <taxon>Embryophyta</taxon>
        <taxon>Tracheophyta</taxon>
        <taxon>Spermatophyta</taxon>
        <taxon>Magnoliopsida</taxon>
        <taxon>eudicotyledons</taxon>
        <taxon>Gunneridae</taxon>
        <taxon>Pentapetalae</taxon>
        <taxon>Caryophyllales</taxon>
        <taxon>Caryophyllaceae</taxon>
        <taxon>Caryophylleae</taxon>
        <taxon>Saponaria</taxon>
    </lineage>
</organism>
<evidence type="ECO:0000313" key="5">
    <source>
        <dbReference type="Proteomes" id="UP001443914"/>
    </source>
</evidence>
<dbReference type="Proteomes" id="UP001443914">
    <property type="component" value="Unassembled WGS sequence"/>
</dbReference>
<keyword evidence="2" id="KW-0472">Membrane</keyword>
<dbReference type="GO" id="GO:0006629">
    <property type="term" value="P:lipid metabolic process"/>
    <property type="evidence" value="ECO:0007669"/>
    <property type="project" value="InterPro"/>
</dbReference>
<dbReference type="Pfam" id="PF01764">
    <property type="entry name" value="Lipase_3"/>
    <property type="match status" value="1"/>
</dbReference>
<dbReference type="EMBL" id="JBDFQZ010000006">
    <property type="protein sequence ID" value="KAK9714658.1"/>
    <property type="molecule type" value="Genomic_DNA"/>
</dbReference>
<dbReference type="Gene3D" id="3.40.50.1820">
    <property type="entry name" value="alpha/beta hydrolase"/>
    <property type="match status" value="1"/>
</dbReference>
<feature type="domain" description="Fungal lipase-type" evidence="3">
    <location>
        <begin position="204"/>
        <end position="366"/>
    </location>
</feature>
<feature type="transmembrane region" description="Helical" evidence="2">
    <location>
        <begin position="56"/>
        <end position="78"/>
    </location>
</feature>
<evidence type="ECO:0000259" key="3">
    <source>
        <dbReference type="Pfam" id="PF01764"/>
    </source>
</evidence>
<dbReference type="PANTHER" id="PTHR46086:SF4">
    <property type="entry name" value="ALPHA_BETA-HYDROLASES SUPERFAMILY PROTEIN"/>
    <property type="match status" value="1"/>
</dbReference>
<evidence type="ECO:0000256" key="2">
    <source>
        <dbReference type="SAM" id="Phobius"/>
    </source>
</evidence>
<dbReference type="InterPro" id="IPR044819">
    <property type="entry name" value="OBL-like"/>
</dbReference>
<comment type="caution">
    <text evidence="4">The sequence shown here is derived from an EMBL/GenBank/DDBJ whole genome shotgun (WGS) entry which is preliminary data.</text>
</comment>
<sequence>MMSNNEGFMCTDYLLLKPQEATFIDLIKLLWCNDNTHFIETRFDIVDELRRFRYRWLVFISIVMMKLFILLKTPMAYVGYFLEVWLNLVSDYGGLFSLLLNFIKGKVKMPKRTSETYKSMIGCLDTRLDLEPNIHLGHPKYQPALSLMASKISYENSSFIQNVVQNHWKMKLIGCYNFKNDYLGKNSTHAFISRNITQEKDLTVISFRGTSPFDAEDWCTDFSISWYGLTGVGRVHGGFINALGLQITDNLVRKELDPAQEGNTAQFAYYEIKKVIKQICEENKNAKFIITGHSLGGALAILFASVLILHDEKELLDNLDGVYTFGQPRVGDANFGEFMVKKLKTYNVKYCRYVYCNDMVPRLPYDDKTLLFKHFGPCLYFNSFYHGKVLEEEPNKNYNSLIWLIPKYMNAWWELIRGFIYPYIKWGPNYKEGWCLHVFRVIGLILPGLSAHGPQDYDNITRLGHM</sequence>
<keyword evidence="5" id="KW-1185">Reference proteome</keyword>
<name>A0AAW1KAD4_SAPOF</name>
<reference evidence="4" key="1">
    <citation type="submission" date="2024-03" db="EMBL/GenBank/DDBJ databases">
        <title>WGS assembly of Saponaria officinalis var. Norfolk2.</title>
        <authorList>
            <person name="Jenkins J."/>
            <person name="Shu S."/>
            <person name="Grimwood J."/>
            <person name="Barry K."/>
            <person name="Goodstein D."/>
            <person name="Schmutz J."/>
            <person name="Leebens-Mack J."/>
            <person name="Osbourn A."/>
        </authorList>
    </citation>
    <scope>NUCLEOTIDE SEQUENCE [LARGE SCALE GENOMIC DNA]</scope>
    <source>
        <strain evidence="4">JIC</strain>
    </source>
</reference>
<dbReference type="InterPro" id="IPR002921">
    <property type="entry name" value="Fungal_lipase-type"/>
</dbReference>
<dbReference type="InterPro" id="IPR029058">
    <property type="entry name" value="AB_hydrolase_fold"/>
</dbReference>
<protein>
    <recommendedName>
        <fullName evidence="3">Fungal lipase-type domain-containing protein</fullName>
    </recommendedName>
</protein>
<feature type="transmembrane region" description="Helical" evidence="2">
    <location>
        <begin position="84"/>
        <end position="103"/>
    </location>
</feature>
<keyword evidence="2" id="KW-1133">Transmembrane helix</keyword>
<proteinExistence type="predicted"/>
<keyword evidence="1" id="KW-0378">Hydrolase</keyword>
<feature type="transmembrane region" description="Helical" evidence="2">
    <location>
        <begin position="288"/>
        <end position="309"/>
    </location>
</feature>
<dbReference type="GO" id="GO:0004806">
    <property type="term" value="F:triacylglycerol lipase activity"/>
    <property type="evidence" value="ECO:0007669"/>
    <property type="project" value="InterPro"/>
</dbReference>
<keyword evidence="2" id="KW-0812">Transmembrane</keyword>
<evidence type="ECO:0000313" key="4">
    <source>
        <dbReference type="EMBL" id="KAK9714658.1"/>
    </source>
</evidence>
<evidence type="ECO:0000256" key="1">
    <source>
        <dbReference type="ARBA" id="ARBA00022801"/>
    </source>
</evidence>
<dbReference type="AlphaFoldDB" id="A0AAW1KAD4"/>
<accession>A0AAW1KAD4</accession>
<dbReference type="PANTHER" id="PTHR46086">
    <property type="entry name" value="ALPHA/BETA-HYDROLASES SUPERFAMILY PROTEIN"/>
    <property type="match status" value="1"/>
</dbReference>